<keyword evidence="2" id="KW-1185">Reference proteome</keyword>
<evidence type="ECO:0000313" key="2">
    <source>
        <dbReference type="Proteomes" id="UP001060215"/>
    </source>
</evidence>
<protein>
    <submittedName>
        <fullName evidence="1">Protein UPSTREAM OF FLC</fullName>
    </submittedName>
</protein>
<gene>
    <name evidence="1" type="ORF">LOK49_LG03G02852</name>
</gene>
<name>A0ACC0IBD8_9ERIC</name>
<dbReference type="EMBL" id="CM045763">
    <property type="protein sequence ID" value="KAI8022936.1"/>
    <property type="molecule type" value="Genomic_DNA"/>
</dbReference>
<sequence length="276" mass="31796">MEAQVEGGGRCGSDDSGGGGFGEVRRLHIIYFLSRKGQIEHPHLIRVHHLSRNGVRLHDVKRWLRELRGKDMPESFYWSYKRRYKRGYVWQDLVDEDLITPISDNEYVLKGSEIPSTNFDLPSHEEKKDSMENDARDLKWCSKEEIEENKETAIDDALIKTCCEIEEESPPFGSESDTSTLMDDSMKLEEEKHTEMIEQETQEHTSLEFESCSSSTLLINKKNKKNKSNINVENPVKTLASPKSKASKMIWNFMKCGAVDTNDSAMVMINRRDKRA</sequence>
<organism evidence="1 2">
    <name type="scientific">Camellia lanceoleosa</name>
    <dbReference type="NCBI Taxonomy" id="1840588"/>
    <lineage>
        <taxon>Eukaryota</taxon>
        <taxon>Viridiplantae</taxon>
        <taxon>Streptophyta</taxon>
        <taxon>Embryophyta</taxon>
        <taxon>Tracheophyta</taxon>
        <taxon>Spermatophyta</taxon>
        <taxon>Magnoliopsida</taxon>
        <taxon>eudicotyledons</taxon>
        <taxon>Gunneridae</taxon>
        <taxon>Pentapetalae</taxon>
        <taxon>asterids</taxon>
        <taxon>Ericales</taxon>
        <taxon>Theaceae</taxon>
        <taxon>Camellia</taxon>
    </lineage>
</organism>
<reference evidence="1 2" key="1">
    <citation type="journal article" date="2022" name="Plant J.">
        <title>Chromosome-level genome of Camellia lanceoleosa provides a valuable resource for understanding genome evolution and self-incompatibility.</title>
        <authorList>
            <person name="Gong W."/>
            <person name="Xiao S."/>
            <person name="Wang L."/>
            <person name="Liao Z."/>
            <person name="Chang Y."/>
            <person name="Mo W."/>
            <person name="Hu G."/>
            <person name="Li W."/>
            <person name="Zhao G."/>
            <person name="Zhu H."/>
            <person name="Hu X."/>
            <person name="Ji K."/>
            <person name="Xiang X."/>
            <person name="Song Q."/>
            <person name="Yuan D."/>
            <person name="Jin S."/>
            <person name="Zhang L."/>
        </authorList>
    </citation>
    <scope>NUCLEOTIDE SEQUENCE [LARGE SCALE GENOMIC DNA]</scope>
    <source>
        <strain evidence="1">SQ_2022a</strain>
    </source>
</reference>
<proteinExistence type="predicted"/>
<accession>A0ACC0IBD8</accession>
<comment type="caution">
    <text evidence="1">The sequence shown here is derived from an EMBL/GenBank/DDBJ whole genome shotgun (WGS) entry which is preliminary data.</text>
</comment>
<dbReference type="Proteomes" id="UP001060215">
    <property type="component" value="Chromosome 6"/>
</dbReference>
<evidence type="ECO:0000313" key="1">
    <source>
        <dbReference type="EMBL" id="KAI8022936.1"/>
    </source>
</evidence>